<evidence type="ECO:0000313" key="2">
    <source>
        <dbReference type="Proteomes" id="UP001258017"/>
    </source>
</evidence>
<evidence type="ECO:0008006" key="3">
    <source>
        <dbReference type="Google" id="ProtNLM"/>
    </source>
</evidence>
<dbReference type="Proteomes" id="UP001258017">
    <property type="component" value="Unassembled WGS sequence"/>
</dbReference>
<sequence>TTMLGILFGIDIGSPEKAYTPMTSGKRLAETYKSARVTRLSWIVHILRLLCSAPNLAYPVFDNTFILDTDASAYGIGAK</sequence>
<evidence type="ECO:0000313" key="1">
    <source>
        <dbReference type="EMBL" id="KAK2577705.1"/>
    </source>
</evidence>
<feature type="non-terminal residue" evidence="1">
    <location>
        <position position="1"/>
    </location>
</feature>
<protein>
    <recommendedName>
        <fullName evidence="3">Reverse transcriptase/retrotransposon-derived protein RNase H-like domain-containing protein</fullName>
    </recommendedName>
</protein>
<accession>A0AAD9RE10</accession>
<keyword evidence="2" id="KW-1185">Reference proteome</keyword>
<reference evidence="1" key="2">
    <citation type="journal article" date="2023" name="Commun. Biol.">
        <title>Intrasexual cuticular hydrocarbon dimorphism in a wasp sheds light on hydrocarbon biosynthesis genes in Hymenoptera.</title>
        <authorList>
            <person name="Moris V.C."/>
            <person name="Podsiadlowski L."/>
            <person name="Martin S."/>
            <person name="Oeyen J.P."/>
            <person name="Donath A."/>
            <person name="Petersen M."/>
            <person name="Wilbrandt J."/>
            <person name="Misof B."/>
            <person name="Liedtke D."/>
            <person name="Thamm M."/>
            <person name="Scheiner R."/>
            <person name="Schmitt T."/>
            <person name="Niehuis O."/>
        </authorList>
    </citation>
    <scope>NUCLEOTIDE SEQUENCE</scope>
    <source>
        <strain evidence="1">GBR_01_08_01A</strain>
    </source>
</reference>
<dbReference type="EMBL" id="JAIFRP010002212">
    <property type="protein sequence ID" value="KAK2577705.1"/>
    <property type="molecule type" value="Genomic_DNA"/>
</dbReference>
<organism evidence="1 2">
    <name type="scientific">Odynerus spinipes</name>
    <dbReference type="NCBI Taxonomy" id="1348599"/>
    <lineage>
        <taxon>Eukaryota</taxon>
        <taxon>Metazoa</taxon>
        <taxon>Ecdysozoa</taxon>
        <taxon>Arthropoda</taxon>
        <taxon>Hexapoda</taxon>
        <taxon>Insecta</taxon>
        <taxon>Pterygota</taxon>
        <taxon>Neoptera</taxon>
        <taxon>Endopterygota</taxon>
        <taxon>Hymenoptera</taxon>
        <taxon>Apocrita</taxon>
        <taxon>Aculeata</taxon>
        <taxon>Vespoidea</taxon>
        <taxon>Vespidae</taxon>
        <taxon>Eumeninae</taxon>
        <taxon>Odynerus</taxon>
    </lineage>
</organism>
<comment type="caution">
    <text evidence="1">The sequence shown here is derived from an EMBL/GenBank/DDBJ whole genome shotgun (WGS) entry which is preliminary data.</text>
</comment>
<proteinExistence type="predicted"/>
<dbReference type="AlphaFoldDB" id="A0AAD9RE10"/>
<reference evidence="1" key="1">
    <citation type="submission" date="2021-08" db="EMBL/GenBank/DDBJ databases">
        <authorList>
            <person name="Misof B."/>
            <person name="Oliver O."/>
            <person name="Podsiadlowski L."/>
            <person name="Donath A."/>
            <person name="Peters R."/>
            <person name="Mayer C."/>
            <person name="Rust J."/>
            <person name="Gunkel S."/>
            <person name="Lesny P."/>
            <person name="Martin S."/>
            <person name="Oeyen J.P."/>
            <person name="Petersen M."/>
            <person name="Panagiotis P."/>
            <person name="Wilbrandt J."/>
            <person name="Tanja T."/>
        </authorList>
    </citation>
    <scope>NUCLEOTIDE SEQUENCE</scope>
    <source>
        <strain evidence="1">GBR_01_08_01A</strain>
        <tissue evidence="1">Thorax + abdomen</tissue>
    </source>
</reference>
<gene>
    <name evidence="1" type="ORF">KPH14_000533</name>
</gene>
<name>A0AAD9RE10_9HYME</name>